<organism evidence="1 2">
    <name type="scientific">Evansella alkalicola</name>
    <dbReference type="NCBI Taxonomy" id="745819"/>
    <lineage>
        <taxon>Bacteria</taxon>
        <taxon>Bacillati</taxon>
        <taxon>Bacillota</taxon>
        <taxon>Bacilli</taxon>
        <taxon>Bacillales</taxon>
        <taxon>Bacillaceae</taxon>
        <taxon>Evansella</taxon>
    </lineage>
</organism>
<reference evidence="1 2" key="1">
    <citation type="submission" date="2021-06" db="EMBL/GenBank/DDBJ databases">
        <title>Bacillus sp. RD4P76, an endophyte from a halophyte.</title>
        <authorList>
            <person name="Sun J.-Q."/>
        </authorList>
    </citation>
    <scope>NUCLEOTIDE SEQUENCE [LARGE SCALE GENOMIC DNA]</scope>
    <source>
        <strain evidence="1 2">JCM 17098</strain>
    </source>
</reference>
<name>A0ABS6JP96_9BACI</name>
<accession>A0ABS6JP96</accession>
<keyword evidence="2" id="KW-1185">Reference proteome</keyword>
<protein>
    <submittedName>
        <fullName evidence="1">Uncharacterized protein</fullName>
    </submittedName>
</protein>
<evidence type="ECO:0000313" key="2">
    <source>
        <dbReference type="Proteomes" id="UP000790580"/>
    </source>
</evidence>
<evidence type="ECO:0000313" key="1">
    <source>
        <dbReference type="EMBL" id="MBU9720082.1"/>
    </source>
</evidence>
<proteinExistence type="predicted"/>
<gene>
    <name evidence="1" type="ORF">KS407_01330</name>
</gene>
<dbReference type="Proteomes" id="UP000790580">
    <property type="component" value="Unassembled WGS sequence"/>
</dbReference>
<dbReference type="EMBL" id="JAHQCR010000011">
    <property type="protein sequence ID" value="MBU9720082.1"/>
    <property type="molecule type" value="Genomic_DNA"/>
</dbReference>
<comment type="caution">
    <text evidence="1">The sequence shown here is derived from an EMBL/GenBank/DDBJ whole genome shotgun (WGS) entry which is preliminary data.</text>
</comment>
<dbReference type="RefSeq" id="WP_088073709.1">
    <property type="nucleotide sequence ID" value="NZ_JAHQCR010000011.1"/>
</dbReference>
<sequence length="193" mass="21670">MDPSQFASLHLDYEQNPAGTIILSFTVEPSDEVKKEIEALVADDPGDVAFRVVPYTEKELMEKQREIDHAVFEENVLEDKGISVYYTSPDIINSRVEVGISPFNEETVAVIHELFGDEMVEVVEGQQPQLLIGDDAIGNKEMAVVEDPVLQDALDDEVEIQIMSSDSELDVMDSGEEPGFFARIWNWFIGLFQ</sequence>